<protein>
    <submittedName>
        <fullName evidence="1">Uncharacterized protein</fullName>
    </submittedName>
</protein>
<dbReference type="OrthoDB" id="827491at2"/>
<gene>
    <name evidence="1" type="ORF">SAMN00777080_3068</name>
</gene>
<proteinExistence type="predicted"/>
<keyword evidence="2" id="KW-1185">Reference proteome</keyword>
<dbReference type="EMBL" id="LT838813">
    <property type="protein sequence ID" value="SMD44447.1"/>
    <property type="molecule type" value="Genomic_DNA"/>
</dbReference>
<name>A0A1W2H674_9BACT</name>
<evidence type="ECO:0000313" key="1">
    <source>
        <dbReference type="EMBL" id="SMD44447.1"/>
    </source>
</evidence>
<organism evidence="1 2">
    <name type="scientific">Aquiflexum balticum DSM 16537</name>
    <dbReference type="NCBI Taxonomy" id="758820"/>
    <lineage>
        <taxon>Bacteria</taxon>
        <taxon>Pseudomonadati</taxon>
        <taxon>Bacteroidota</taxon>
        <taxon>Cytophagia</taxon>
        <taxon>Cytophagales</taxon>
        <taxon>Cyclobacteriaceae</taxon>
        <taxon>Aquiflexum</taxon>
    </lineage>
</organism>
<reference evidence="2" key="1">
    <citation type="submission" date="2017-04" db="EMBL/GenBank/DDBJ databases">
        <authorList>
            <person name="Varghese N."/>
            <person name="Submissions S."/>
        </authorList>
    </citation>
    <scope>NUCLEOTIDE SEQUENCE [LARGE SCALE GENOMIC DNA]</scope>
    <source>
        <strain evidence="2">DSM 16537</strain>
    </source>
</reference>
<evidence type="ECO:0000313" key="2">
    <source>
        <dbReference type="Proteomes" id="UP000192333"/>
    </source>
</evidence>
<accession>A0A1W2H674</accession>
<dbReference type="AlphaFoldDB" id="A0A1W2H674"/>
<dbReference type="Proteomes" id="UP000192333">
    <property type="component" value="Chromosome I"/>
</dbReference>
<dbReference type="RefSeq" id="WP_084121222.1">
    <property type="nucleotide sequence ID" value="NZ_LT838813.1"/>
</dbReference>
<sequence length="80" mass="8721">MEKLIKKLPVLGLILAAIGVFAFSVPNQGELRANIGGIWTPIPENQAYNCLPDPEEDCVARFDEHGVMIPSTLVKGLYTP</sequence>